<dbReference type="InterPro" id="IPR023696">
    <property type="entry name" value="Ureohydrolase_dom_sf"/>
</dbReference>
<dbReference type="PANTHER" id="PTHR11358:SF26">
    <property type="entry name" value="GUANIDINO ACID HYDROLASE, MITOCHONDRIAL"/>
    <property type="match status" value="1"/>
</dbReference>
<dbReference type="CDD" id="cd09990">
    <property type="entry name" value="Agmatinase-like"/>
    <property type="match status" value="1"/>
</dbReference>
<protein>
    <recommendedName>
        <fullName evidence="7">Arginase</fullName>
    </recommendedName>
</protein>
<dbReference type="Proteomes" id="UP000247371">
    <property type="component" value="Unassembled WGS sequence"/>
</dbReference>
<dbReference type="EMBL" id="NKUB01000018">
    <property type="protein sequence ID" value="PYD68919.1"/>
    <property type="molecule type" value="Genomic_DNA"/>
</dbReference>
<comment type="caution">
    <text evidence="5">The sequence shown here is derived from an EMBL/GenBank/DDBJ whole genome shotgun (WGS) entry which is preliminary data.</text>
</comment>
<keyword evidence="4" id="KW-0732">Signal</keyword>
<dbReference type="PRINTS" id="PR00116">
    <property type="entry name" value="ARGINASE"/>
</dbReference>
<evidence type="ECO:0000313" key="5">
    <source>
        <dbReference type="EMBL" id="PYD68919.1"/>
    </source>
</evidence>
<feature type="signal peptide" evidence="4">
    <location>
        <begin position="1"/>
        <end position="35"/>
    </location>
</feature>
<dbReference type="InterPro" id="IPR006311">
    <property type="entry name" value="TAT_signal"/>
</dbReference>
<feature type="chain" id="PRO_5015946075" description="Arginase" evidence="4">
    <location>
        <begin position="36"/>
        <end position="482"/>
    </location>
</feature>
<dbReference type="GO" id="GO:0046872">
    <property type="term" value="F:metal ion binding"/>
    <property type="evidence" value="ECO:0007669"/>
    <property type="project" value="UniProtKB-KW"/>
</dbReference>
<keyword evidence="2" id="KW-0378">Hydrolase</keyword>
<dbReference type="GO" id="GO:0008783">
    <property type="term" value="F:agmatinase activity"/>
    <property type="evidence" value="ECO:0007669"/>
    <property type="project" value="TreeGrafter"/>
</dbReference>
<comment type="similarity">
    <text evidence="3">Belongs to the arginase family.</text>
</comment>
<evidence type="ECO:0000256" key="4">
    <source>
        <dbReference type="SAM" id="SignalP"/>
    </source>
</evidence>
<dbReference type="AlphaFoldDB" id="A0A2V4S1E8"/>
<dbReference type="Pfam" id="PF00491">
    <property type="entry name" value="Arginase"/>
    <property type="match status" value="1"/>
</dbReference>
<evidence type="ECO:0000256" key="1">
    <source>
        <dbReference type="ARBA" id="ARBA00022723"/>
    </source>
</evidence>
<dbReference type="PROSITE" id="PS51409">
    <property type="entry name" value="ARGINASE_2"/>
    <property type="match status" value="1"/>
</dbReference>
<evidence type="ECO:0000256" key="2">
    <source>
        <dbReference type="ARBA" id="ARBA00022801"/>
    </source>
</evidence>
<dbReference type="SUPFAM" id="SSF52768">
    <property type="entry name" value="Arginase/deacetylase"/>
    <property type="match status" value="1"/>
</dbReference>
<dbReference type="InterPro" id="IPR006035">
    <property type="entry name" value="Ureohydrolase"/>
</dbReference>
<dbReference type="RefSeq" id="WP_110557352.1">
    <property type="nucleotide sequence ID" value="NZ_NKUB01000018.1"/>
</dbReference>
<evidence type="ECO:0008006" key="7">
    <source>
        <dbReference type="Google" id="ProtNLM"/>
    </source>
</evidence>
<reference evidence="5 6" key="1">
    <citation type="submission" date="2017-07" db="EMBL/GenBank/DDBJ databases">
        <title>A draft genome sequence of Komagataeibacter swingsii LMG 22125.</title>
        <authorList>
            <person name="Skraban J."/>
            <person name="Cleenwerck I."/>
            <person name="Vandamme P."/>
            <person name="Trcek J."/>
        </authorList>
    </citation>
    <scope>NUCLEOTIDE SEQUENCE [LARGE SCALE GENOMIC DNA]</scope>
    <source>
        <strain evidence="5 6">LMG 22125</strain>
    </source>
</reference>
<keyword evidence="6" id="KW-1185">Reference proteome</keyword>
<dbReference type="PROSITE" id="PS51318">
    <property type="entry name" value="TAT"/>
    <property type="match status" value="1"/>
</dbReference>
<dbReference type="Gene3D" id="3.40.800.10">
    <property type="entry name" value="Ureohydrolase domain"/>
    <property type="match status" value="1"/>
</dbReference>
<organism evidence="5 6">
    <name type="scientific">Komagataeibacter swingsii</name>
    <dbReference type="NCBI Taxonomy" id="215220"/>
    <lineage>
        <taxon>Bacteria</taxon>
        <taxon>Pseudomonadati</taxon>
        <taxon>Pseudomonadota</taxon>
        <taxon>Alphaproteobacteria</taxon>
        <taxon>Acetobacterales</taxon>
        <taxon>Acetobacteraceae</taxon>
        <taxon>Komagataeibacter</taxon>
    </lineage>
</organism>
<accession>A0A2V4S1E8</accession>
<name>A0A2V4S1E8_9PROT</name>
<proteinExistence type="inferred from homology"/>
<gene>
    <name evidence="5" type="ORF">CFR76_12555</name>
</gene>
<dbReference type="GO" id="GO:0033389">
    <property type="term" value="P:putrescine biosynthetic process from arginine, via agmatine"/>
    <property type="evidence" value="ECO:0007669"/>
    <property type="project" value="TreeGrafter"/>
</dbReference>
<evidence type="ECO:0000313" key="6">
    <source>
        <dbReference type="Proteomes" id="UP000247371"/>
    </source>
</evidence>
<sequence>MKLPSLCHRTGRRAALAALTLAGLSPLAGPVGAWAATSPSIDGLTTEQKAFIADNSVLERFHLTPEKIENILAAKSPDDARKAVSAMMRTIEADKFQPAKGPAEPGRSALDPDGDMAAVELNTTAGDFNASTVLRPPALDATQRAPGPFSVKRYMYETDSIPTFAGAPFALRKEDLIAGKVDVAFVGVPIDFSSGWRDAKNSTAVLRAMYGLGDYDVYAGVNPGTLLNIVDYGNFAVDRMSVELSISHVRKMVGEMVDAKVVPFIVGGDHSTLIPAVEAMADKYGAGSISLVQIDAHNNVARDQAHFYSDEQAVSRLVTEGSVKGGSVVQIGTRGPGLATSDFEWMKSHGIHYHTMAQVETNGWQNVVDTTLHEIEGGPQNVFVSFDISALDPSYASGAGRPASNGLTMREAVPLVRRICAETKVVGFAMLDVAPYLDLSYATALNANQIMNACLTGVAMRKIGVKGINYHDSLTVGMAATP</sequence>
<dbReference type="PANTHER" id="PTHR11358">
    <property type="entry name" value="ARGINASE/AGMATINASE"/>
    <property type="match status" value="1"/>
</dbReference>
<keyword evidence="1" id="KW-0479">Metal-binding</keyword>
<evidence type="ECO:0000256" key="3">
    <source>
        <dbReference type="PROSITE-ProRule" id="PRU00742"/>
    </source>
</evidence>